<protein>
    <recommendedName>
        <fullName evidence="2 8">Shikimate dehydrogenase (NADP(+))</fullName>
        <shortName evidence="8">SDH</shortName>
        <ecNumber evidence="2 8">1.1.1.25</ecNumber>
    </recommendedName>
</protein>
<feature type="binding site" evidence="8">
    <location>
        <begin position="128"/>
        <end position="132"/>
    </location>
    <ligand>
        <name>NADP(+)</name>
        <dbReference type="ChEBI" id="CHEBI:58349"/>
    </ligand>
</feature>
<dbReference type="InterPro" id="IPR046346">
    <property type="entry name" value="Aminoacid_DH-like_N_sf"/>
</dbReference>
<evidence type="ECO:0000256" key="2">
    <source>
        <dbReference type="ARBA" id="ARBA00012962"/>
    </source>
</evidence>
<evidence type="ECO:0000256" key="6">
    <source>
        <dbReference type="ARBA" id="ARBA00023141"/>
    </source>
</evidence>
<sequence length="270" mass="28952">MTDRYAVFGFPIGHSLSPIIHRQFADQTGQQLSYEAQEVKPDVFNEALADFFKAGGKGVNCTVPLKELAYEAVDQLTQRAKFSGAVNTIKRLDDGSLLGDNTDGIGLLTDLCTNLGVEIDDQRVLVLGAGGASRGILGPLLEAKPRQLYLANRTVSKAKAMEVLFSSLGRIQSSSYEDLAGKQFDLIINATSASLSGSLPEIANGLLSPNGVCYDLAYSEQPTAFVCWGLQEGARLSVDGRGMLVEQAAHAFHLWRGVMPETSAVLKGLK</sequence>
<keyword evidence="4 8" id="KW-0521">NADP</keyword>
<feature type="binding site" evidence="8">
    <location>
        <position position="216"/>
    </location>
    <ligand>
        <name>NADP(+)</name>
        <dbReference type="ChEBI" id="CHEBI:58349"/>
    </ligand>
</feature>
<evidence type="ECO:0000256" key="7">
    <source>
        <dbReference type="ARBA" id="ARBA00049442"/>
    </source>
</evidence>
<feature type="binding site" evidence="8">
    <location>
        <position position="218"/>
    </location>
    <ligand>
        <name>shikimate</name>
        <dbReference type="ChEBI" id="CHEBI:36208"/>
    </ligand>
</feature>
<dbReference type="InterPro" id="IPR036291">
    <property type="entry name" value="NAD(P)-bd_dom_sf"/>
</dbReference>
<feature type="domain" description="Quinate/shikimate 5-dehydrogenase/glutamyl-tRNA reductase" evidence="9">
    <location>
        <begin position="118"/>
        <end position="194"/>
    </location>
</feature>
<evidence type="ECO:0000259" key="11">
    <source>
        <dbReference type="Pfam" id="PF18317"/>
    </source>
</evidence>
<dbReference type="GO" id="GO:0009423">
    <property type="term" value="P:chorismate biosynthetic process"/>
    <property type="evidence" value="ECO:0007669"/>
    <property type="project" value="UniProtKB-UniRule"/>
</dbReference>
<evidence type="ECO:0000256" key="3">
    <source>
        <dbReference type="ARBA" id="ARBA00022605"/>
    </source>
</evidence>
<proteinExistence type="inferred from homology"/>
<dbReference type="GO" id="GO:0050661">
    <property type="term" value="F:NADP binding"/>
    <property type="evidence" value="ECO:0007669"/>
    <property type="project" value="InterPro"/>
</dbReference>
<dbReference type="GO" id="GO:0019632">
    <property type="term" value="P:shikimate metabolic process"/>
    <property type="evidence" value="ECO:0007669"/>
    <property type="project" value="InterPro"/>
</dbReference>
<comment type="caution">
    <text evidence="12">The sequence shown here is derived from an EMBL/GenBank/DDBJ whole genome shotgun (WGS) entry which is preliminary data.</text>
</comment>
<dbReference type="InterPro" id="IPR013708">
    <property type="entry name" value="Shikimate_DH-bd_N"/>
</dbReference>
<gene>
    <name evidence="8" type="primary">aroE</name>
    <name evidence="12" type="ORF">L196_09919</name>
</gene>
<dbReference type="NCBIfam" id="NF001310">
    <property type="entry name" value="PRK00258.1-2"/>
    <property type="match status" value="1"/>
</dbReference>
<evidence type="ECO:0000313" key="13">
    <source>
        <dbReference type="Proteomes" id="UP000015462"/>
    </source>
</evidence>
<dbReference type="GO" id="GO:0004764">
    <property type="term" value="F:shikimate 3-dehydrogenase (NADP+) activity"/>
    <property type="evidence" value="ECO:0007669"/>
    <property type="project" value="UniProtKB-UniRule"/>
</dbReference>
<dbReference type="SUPFAM" id="SSF51735">
    <property type="entry name" value="NAD(P)-binding Rossmann-fold domains"/>
    <property type="match status" value="1"/>
</dbReference>
<feature type="binding site" evidence="8">
    <location>
        <position position="247"/>
    </location>
    <ligand>
        <name>shikimate</name>
        <dbReference type="ChEBI" id="CHEBI:36208"/>
    </ligand>
</feature>
<keyword evidence="5 8" id="KW-0560">Oxidoreductase</keyword>
<evidence type="ECO:0000259" key="9">
    <source>
        <dbReference type="Pfam" id="PF01488"/>
    </source>
</evidence>
<accession>A0AB33YZS0</accession>
<dbReference type="RefSeq" id="WP_016390857.1">
    <property type="nucleotide sequence ID" value="NZ_KE646810.1"/>
</dbReference>
<comment type="catalytic activity">
    <reaction evidence="7 8">
        <text>shikimate + NADP(+) = 3-dehydroshikimate + NADPH + H(+)</text>
        <dbReference type="Rhea" id="RHEA:17737"/>
        <dbReference type="ChEBI" id="CHEBI:15378"/>
        <dbReference type="ChEBI" id="CHEBI:16630"/>
        <dbReference type="ChEBI" id="CHEBI:36208"/>
        <dbReference type="ChEBI" id="CHEBI:57783"/>
        <dbReference type="ChEBI" id="CHEBI:58349"/>
        <dbReference type="EC" id="1.1.1.25"/>
    </reaction>
</comment>
<dbReference type="InterPro" id="IPR006151">
    <property type="entry name" value="Shikm_DH/Glu-tRNA_Rdtase"/>
</dbReference>
<keyword evidence="13" id="KW-1185">Reference proteome</keyword>
<dbReference type="FunFam" id="3.40.50.10860:FF:000006">
    <property type="entry name" value="Shikimate dehydrogenase (NADP(+))"/>
    <property type="match status" value="1"/>
</dbReference>
<dbReference type="InterPro" id="IPR011342">
    <property type="entry name" value="Shikimate_DH"/>
</dbReference>
<reference evidence="12 13" key="1">
    <citation type="journal article" date="2013" name="Genome Announc.">
        <title>Genome Sequence of the Pyrene- and Fluoranthene-Degrading Bacterium Cycloclasticus sp. Strain PY97M.</title>
        <authorList>
            <person name="Cui Z."/>
            <person name="Xu G."/>
            <person name="Li Q."/>
            <person name="Gao W."/>
            <person name="Zheng L."/>
        </authorList>
    </citation>
    <scope>NUCLEOTIDE SEQUENCE [LARGE SCALE GENOMIC DNA]</scope>
    <source>
        <strain evidence="12 13">PY97M</strain>
    </source>
</reference>
<dbReference type="HAMAP" id="MF_00222">
    <property type="entry name" value="Shikimate_DH_AroE"/>
    <property type="match status" value="1"/>
</dbReference>
<comment type="similarity">
    <text evidence="8">Belongs to the shikimate dehydrogenase family.</text>
</comment>
<evidence type="ECO:0000256" key="8">
    <source>
        <dbReference type="HAMAP-Rule" id="MF_00222"/>
    </source>
</evidence>
<dbReference type="InterPro" id="IPR041121">
    <property type="entry name" value="SDH_C"/>
</dbReference>
<comment type="function">
    <text evidence="8">Involved in the biosynthesis of the chorismate, which leads to the biosynthesis of aromatic amino acids. Catalyzes the reversible NADPH linked reduction of 3-dehydroshikimate (DHSA) to yield shikimate (SA).</text>
</comment>
<comment type="caution">
    <text evidence="8">Lacks conserved residue(s) required for the propagation of feature annotation.</text>
</comment>
<dbReference type="CDD" id="cd01065">
    <property type="entry name" value="NAD_bind_Shikimate_DH"/>
    <property type="match status" value="1"/>
</dbReference>
<name>A0AB33YZS0_9GAMM</name>
<dbReference type="GO" id="GO:0005829">
    <property type="term" value="C:cytosol"/>
    <property type="evidence" value="ECO:0007669"/>
    <property type="project" value="TreeGrafter"/>
</dbReference>
<feature type="domain" description="SDH C-terminal" evidence="11">
    <location>
        <begin position="240"/>
        <end position="267"/>
    </location>
</feature>
<evidence type="ECO:0000256" key="5">
    <source>
        <dbReference type="ARBA" id="ARBA00023002"/>
    </source>
</evidence>
<dbReference type="Gene3D" id="3.40.50.10860">
    <property type="entry name" value="Leucine Dehydrogenase, chain A, domain 1"/>
    <property type="match status" value="1"/>
</dbReference>
<dbReference type="Pfam" id="PF01488">
    <property type="entry name" value="Shikimate_DH"/>
    <property type="match status" value="1"/>
</dbReference>
<feature type="binding site" evidence="8">
    <location>
        <begin position="15"/>
        <end position="17"/>
    </location>
    <ligand>
        <name>shikimate</name>
        <dbReference type="ChEBI" id="CHEBI:36208"/>
    </ligand>
</feature>
<evidence type="ECO:0000256" key="4">
    <source>
        <dbReference type="ARBA" id="ARBA00022857"/>
    </source>
</evidence>
<dbReference type="NCBIfam" id="TIGR00507">
    <property type="entry name" value="aroE"/>
    <property type="match status" value="1"/>
</dbReference>
<evidence type="ECO:0000256" key="1">
    <source>
        <dbReference type="ARBA" id="ARBA00004871"/>
    </source>
</evidence>
<dbReference type="EC" id="1.1.1.25" evidence="2 8"/>
<feature type="binding site" evidence="8">
    <location>
        <position position="62"/>
    </location>
    <ligand>
        <name>shikimate</name>
        <dbReference type="ChEBI" id="CHEBI:36208"/>
    </ligand>
</feature>
<evidence type="ECO:0000259" key="10">
    <source>
        <dbReference type="Pfam" id="PF08501"/>
    </source>
</evidence>
<feature type="binding site" evidence="8">
    <location>
        <position position="87"/>
    </location>
    <ligand>
        <name>shikimate</name>
        <dbReference type="ChEBI" id="CHEBI:36208"/>
    </ligand>
</feature>
<dbReference type="Gene3D" id="3.40.50.720">
    <property type="entry name" value="NAD(P)-binding Rossmann-like Domain"/>
    <property type="match status" value="1"/>
</dbReference>
<evidence type="ECO:0000313" key="12">
    <source>
        <dbReference type="EMBL" id="EPD12428.1"/>
    </source>
</evidence>
<keyword evidence="3 8" id="KW-0028">Amino-acid biosynthesis</keyword>
<organism evidence="12 13">
    <name type="scientific">Cycloclasticus pugetii</name>
    <dbReference type="NCBI Taxonomy" id="34068"/>
    <lineage>
        <taxon>Bacteria</taxon>
        <taxon>Pseudomonadati</taxon>
        <taxon>Pseudomonadota</taxon>
        <taxon>Gammaproteobacteria</taxon>
        <taxon>Thiotrichales</taxon>
        <taxon>Piscirickettsiaceae</taxon>
        <taxon>Cycloclasticus</taxon>
    </lineage>
</organism>
<feature type="binding site" evidence="8">
    <location>
        <position position="240"/>
    </location>
    <ligand>
        <name>NADP(+)</name>
        <dbReference type="ChEBI" id="CHEBI:58349"/>
    </ligand>
</feature>
<dbReference type="GO" id="GO:0008652">
    <property type="term" value="P:amino acid biosynthetic process"/>
    <property type="evidence" value="ECO:0007669"/>
    <property type="project" value="UniProtKB-KW"/>
</dbReference>
<feature type="active site" description="Proton acceptor" evidence="8">
    <location>
        <position position="66"/>
    </location>
</feature>
<dbReference type="PANTHER" id="PTHR21089">
    <property type="entry name" value="SHIKIMATE DEHYDROGENASE"/>
    <property type="match status" value="1"/>
</dbReference>
<dbReference type="SUPFAM" id="SSF53223">
    <property type="entry name" value="Aminoacid dehydrogenase-like, N-terminal domain"/>
    <property type="match status" value="1"/>
</dbReference>
<dbReference type="InterPro" id="IPR022893">
    <property type="entry name" value="Shikimate_DH_fam"/>
</dbReference>
<comment type="pathway">
    <text evidence="1 8">Metabolic intermediate biosynthesis; chorismate biosynthesis; chorismate from D-erythrose 4-phosphate and phosphoenolpyruvate: step 4/7.</text>
</comment>
<dbReference type="Pfam" id="PF08501">
    <property type="entry name" value="Shikimate_dh_N"/>
    <property type="match status" value="1"/>
</dbReference>
<feature type="binding site" evidence="8">
    <location>
        <position position="103"/>
    </location>
    <ligand>
        <name>shikimate</name>
        <dbReference type="ChEBI" id="CHEBI:36208"/>
    </ligand>
</feature>
<dbReference type="GO" id="GO:0009073">
    <property type="term" value="P:aromatic amino acid family biosynthetic process"/>
    <property type="evidence" value="ECO:0007669"/>
    <property type="project" value="UniProtKB-KW"/>
</dbReference>
<keyword evidence="6 8" id="KW-0057">Aromatic amino acid biosynthesis</keyword>
<comment type="subunit">
    <text evidence="8">Homodimer.</text>
</comment>
<feature type="domain" description="Shikimate dehydrogenase substrate binding N-terminal" evidence="10">
    <location>
        <begin position="7"/>
        <end position="89"/>
    </location>
</feature>
<dbReference type="Pfam" id="PF18317">
    <property type="entry name" value="SDH_C"/>
    <property type="match status" value="1"/>
</dbReference>
<dbReference type="EMBL" id="ASHL01000010">
    <property type="protein sequence ID" value="EPD12428.1"/>
    <property type="molecule type" value="Genomic_DNA"/>
</dbReference>
<dbReference type="PANTHER" id="PTHR21089:SF1">
    <property type="entry name" value="BIFUNCTIONAL 3-DEHYDROQUINATE DEHYDRATASE_SHIKIMATE DEHYDROGENASE, CHLOROPLASTIC"/>
    <property type="match status" value="1"/>
</dbReference>
<dbReference type="AlphaFoldDB" id="A0AB33YZS0"/>
<feature type="binding site" evidence="8">
    <location>
        <begin position="152"/>
        <end position="157"/>
    </location>
    <ligand>
        <name>NADP(+)</name>
        <dbReference type="ChEBI" id="CHEBI:58349"/>
    </ligand>
</feature>
<dbReference type="Proteomes" id="UP000015462">
    <property type="component" value="Unassembled WGS sequence"/>
</dbReference>